<evidence type="ECO:0000256" key="6">
    <source>
        <dbReference type="ARBA" id="ARBA00035254"/>
    </source>
</evidence>
<dbReference type="EMBL" id="QMPZ01000007">
    <property type="protein sequence ID" value="RLE10501.1"/>
    <property type="molecule type" value="Genomic_DNA"/>
</dbReference>
<dbReference type="SMART" id="SM01390">
    <property type="entry name" value="Ribosomal_S4"/>
    <property type="match status" value="1"/>
</dbReference>
<feature type="domain" description="RNA-binding S4" evidence="9">
    <location>
        <begin position="95"/>
        <end position="160"/>
    </location>
</feature>
<protein>
    <recommendedName>
        <fullName evidence="6 7">Small ribosomal subunit protein uS4</fullName>
    </recommendedName>
</protein>
<dbReference type="FunFam" id="3.10.290.10:FF:000001">
    <property type="entry name" value="30S ribosomal protein S4"/>
    <property type="match status" value="1"/>
</dbReference>
<comment type="function">
    <text evidence="7">One of the primary rRNA binding proteins, it binds directly to 16S rRNA where it nucleates assembly of the body of the 30S subunit.</text>
</comment>
<comment type="function">
    <text evidence="7">With S5 and S12 plays an important role in translational accuracy.</text>
</comment>
<dbReference type="PROSITE" id="PS50889">
    <property type="entry name" value="S4"/>
    <property type="match status" value="1"/>
</dbReference>
<dbReference type="Proteomes" id="UP000279422">
    <property type="component" value="Unassembled WGS sequence"/>
</dbReference>
<proteinExistence type="inferred from homology"/>
<dbReference type="Pfam" id="PF01479">
    <property type="entry name" value="S4"/>
    <property type="match status" value="1"/>
</dbReference>
<dbReference type="PANTHER" id="PTHR11831">
    <property type="entry name" value="30S 40S RIBOSOMAL PROTEIN"/>
    <property type="match status" value="1"/>
</dbReference>
<dbReference type="SUPFAM" id="SSF55174">
    <property type="entry name" value="Alpha-L RNA-binding motif"/>
    <property type="match status" value="1"/>
</dbReference>
<evidence type="ECO:0000256" key="8">
    <source>
        <dbReference type="RuleBase" id="RU003699"/>
    </source>
</evidence>
<dbReference type="InterPro" id="IPR002942">
    <property type="entry name" value="S4_RNA-bd"/>
</dbReference>
<evidence type="ECO:0000259" key="9">
    <source>
        <dbReference type="SMART" id="SM00363"/>
    </source>
</evidence>
<dbReference type="PROSITE" id="PS00632">
    <property type="entry name" value="RIBOSOMAL_S4"/>
    <property type="match status" value="1"/>
</dbReference>
<comment type="caution">
    <text evidence="11">The sequence shown here is derived from an EMBL/GenBank/DDBJ whole genome shotgun (WGS) entry which is preliminary data.</text>
</comment>
<organism evidence="11 12">
    <name type="scientific">Aerophobetes bacterium</name>
    <dbReference type="NCBI Taxonomy" id="2030807"/>
    <lineage>
        <taxon>Bacteria</taxon>
        <taxon>Candidatus Aerophobota</taxon>
    </lineage>
</organism>
<dbReference type="GO" id="GO:0003735">
    <property type="term" value="F:structural constituent of ribosome"/>
    <property type="evidence" value="ECO:0007669"/>
    <property type="project" value="InterPro"/>
</dbReference>
<evidence type="ECO:0000313" key="12">
    <source>
        <dbReference type="Proteomes" id="UP000279422"/>
    </source>
</evidence>
<dbReference type="GO" id="GO:0019843">
    <property type="term" value="F:rRNA binding"/>
    <property type="evidence" value="ECO:0007669"/>
    <property type="project" value="UniProtKB-UniRule"/>
</dbReference>
<dbReference type="AlphaFoldDB" id="A0A497E620"/>
<evidence type="ECO:0000256" key="7">
    <source>
        <dbReference type="HAMAP-Rule" id="MF_01306"/>
    </source>
</evidence>
<feature type="domain" description="Small ribosomal subunit protein uS4 N-terminal" evidence="10">
    <location>
        <begin position="3"/>
        <end position="94"/>
    </location>
</feature>
<dbReference type="GO" id="GO:0006412">
    <property type="term" value="P:translation"/>
    <property type="evidence" value="ECO:0007669"/>
    <property type="project" value="UniProtKB-UniRule"/>
</dbReference>
<evidence type="ECO:0000256" key="3">
    <source>
        <dbReference type="ARBA" id="ARBA00022884"/>
    </source>
</evidence>
<evidence type="ECO:0000313" key="11">
    <source>
        <dbReference type="EMBL" id="RLE10501.1"/>
    </source>
</evidence>
<keyword evidence="2 7" id="KW-0699">rRNA-binding</keyword>
<sequence length="206" mass="24529">MAREREDKCKKCRRLNTKLFLKGERCYSNKCSLEKRKSATSFGERRLSEYGQQLREKQKARWIYGLSETQFKRYFQMAERSKNITGEELLRLLERRLDNVVYKLGMSSSRDQARQLIVHGHLMVNGQKVNIPSYLLKEGDVIEVKKKNKKVLSMIKENLQASEKRVIPEWLEMDRTSLKGRVKRLPRQEELNQELNLPLIVEYYSR</sequence>
<dbReference type="InterPro" id="IPR001912">
    <property type="entry name" value="Ribosomal_uS4_N"/>
</dbReference>
<evidence type="ECO:0000256" key="4">
    <source>
        <dbReference type="ARBA" id="ARBA00022980"/>
    </source>
</evidence>
<gene>
    <name evidence="7" type="primary">rpsD</name>
    <name evidence="11" type="ORF">DRJ00_01170</name>
</gene>
<dbReference type="HAMAP" id="MF_01306_B">
    <property type="entry name" value="Ribosomal_uS4_B"/>
    <property type="match status" value="1"/>
</dbReference>
<accession>A0A497E620</accession>
<dbReference type="Gene3D" id="1.10.1050.10">
    <property type="entry name" value="Ribosomal Protein S4 Delta 41, Chain A, domain 1"/>
    <property type="match status" value="1"/>
</dbReference>
<comment type="subunit">
    <text evidence="7">Part of the 30S ribosomal subunit. Contacts protein S5. The interaction surface between S4 and S5 is involved in control of translational fidelity.</text>
</comment>
<dbReference type="NCBIfam" id="NF003717">
    <property type="entry name" value="PRK05327.1"/>
    <property type="match status" value="1"/>
</dbReference>
<name>A0A497E620_UNCAE</name>
<dbReference type="PANTHER" id="PTHR11831:SF4">
    <property type="entry name" value="SMALL RIBOSOMAL SUBUNIT PROTEIN US4M"/>
    <property type="match status" value="1"/>
</dbReference>
<evidence type="ECO:0000256" key="5">
    <source>
        <dbReference type="ARBA" id="ARBA00023274"/>
    </source>
</evidence>
<keyword evidence="3 7" id="KW-0694">RNA-binding</keyword>
<dbReference type="InterPro" id="IPR036986">
    <property type="entry name" value="S4_RNA-bd_sf"/>
</dbReference>
<evidence type="ECO:0000256" key="1">
    <source>
        <dbReference type="ARBA" id="ARBA00007465"/>
    </source>
</evidence>
<dbReference type="InterPro" id="IPR018079">
    <property type="entry name" value="Ribosomal_uS4_CS"/>
</dbReference>
<dbReference type="InterPro" id="IPR022801">
    <property type="entry name" value="Ribosomal_uS4"/>
</dbReference>
<dbReference type="Pfam" id="PF00163">
    <property type="entry name" value="Ribosomal_S4"/>
    <property type="match status" value="1"/>
</dbReference>
<reference evidence="11 12" key="1">
    <citation type="submission" date="2018-06" db="EMBL/GenBank/DDBJ databases">
        <title>Extensive metabolic versatility and redundancy in microbially diverse, dynamic hydrothermal sediments.</title>
        <authorList>
            <person name="Dombrowski N."/>
            <person name="Teske A."/>
            <person name="Baker B.J."/>
        </authorList>
    </citation>
    <scope>NUCLEOTIDE SEQUENCE [LARGE SCALE GENOMIC DNA]</scope>
    <source>
        <strain evidence="11">B47_G16</strain>
    </source>
</reference>
<dbReference type="SMART" id="SM00363">
    <property type="entry name" value="S4"/>
    <property type="match status" value="1"/>
</dbReference>
<dbReference type="Gene3D" id="3.10.290.10">
    <property type="entry name" value="RNA-binding S4 domain"/>
    <property type="match status" value="1"/>
</dbReference>
<dbReference type="GO" id="GO:0042274">
    <property type="term" value="P:ribosomal small subunit biogenesis"/>
    <property type="evidence" value="ECO:0007669"/>
    <property type="project" value="TreeGrafter"/>
</dbReference>
<keyword evidence="5 7" id="KW-0687">Ribonucleoprotein</keyword>
<dbReference type="CDD" id="cd00165">
    <property type="entry name" value="S4"/>
    <property type="match status" value="1"/>
</dbReference>
<comment type="similarity">
    <text evidence="1 7 8">Belongs to the universal ribosomal protein uS4 family.</text>
</comment>
<keyword evidence="4 7" id="KW-0689">Ribosomal protein</keyword>
<dbReference type="GO" id="GO:0015935">
    <property type="term" value="C:small ribosomal subunit"/>
    <property type="evidence" value="ECO:0007669"/>
    <property type="project" value="InterPro"/>
</dbReference>
<dbReference type="NCBIfam" id="TIGR01017">
    <property type="entry name" value="rpsD_bact"/>
    <property type="match status" value="1"/>
</dbReference>
<evidence type="ECO:0000259" key="10">
    <source>
        <dbReference type="SMART" id="SM01390"/>
    </source>
</evidence>
<evidence type="ECO:0000256" key="2">
    <source>
        <dbReference type="ARBA" id="ARBA00022730"/>
    </source>
</evidence>
<dbReference type="InterPro" id="IPR005709">
    <property type="entry name" value="Ribosomal_uS4_bac-type"/>
</dbReference>